<accession>A0A455SE15</accession>
<dbReference type="EMBL" id="AP019376">
    <property type="protein sequence ID" value="BBH86697.1"/>
    <property type="molecule type" value="Genomic_DNA"/>
</dbReference>
<protein>
    <recommendedName>
        <fullName evidence="2">Winged helix DNA-binding domain-containing protein</fullName>
    </recommendedName>
</protein>
<organism evidence="1">
    <name type="scientific">Thermosporothrix sp. COM3</name>
    <dbReference type="NCBI Taxonomy" id="2490863"/>
    <lineage>
        <taxon>Bacteria</taxon>
        <taxon>Bacillati</taxon>
        <taxon>Chloroflexota</taxon>
        <taxon>Ktedonobacteria</taxon>
        <taxon>Ktedonobacterales</taxon>
        <taxon>Thermosporotrichaceae</taxon>
        <taxon>Thermosporothrix</taxon>
    </lineage>
</organism>
<dbReference type="Pfam" id="PF06224">
    <property type="entry name" value="AlkZ-like"/>
    <property type="match status" value="1"/>
</dbReference>
<gene>
    <name evidence="1" type="ORF">KTC_14480</name>
</gene>
<evidence type="ECO:0000313" key="1">
    <source>
        <dbReference type="EMBL" id="BBH86697.1"/>
    </source>
</evidence>
<evidence type="ECO:0008006" key="2">
    <source>
        <dbReference type="Google" id="ProtNLM"/>
    </source>
</evidence>
<proteinExistence type="predicted"/>
<dbReference type="PANTHER" id="PTHR38479:SF2">
    <property type="entry name" value="WINGED HELIX DNA-BINDING DOMAIN-CONTAINING PROTEIN"/>
    <property type="match status" value="1"/>
</dbReference>
<sequence length="373" mass="40983">MIQATRTQALAFRLSSQNLLQRKPVDSLLDVAAVCGIRNTPPGSALLAFHARLEAFSPDALQHGLLEVYSVRSSPFIVPAQDMLIFTLGALPADDASLLTQLVSLAPALQEARIPATAALEMATQAAIEALGTETLSKAVLSQAITRRIPETLSPWCRPCNAFHVNETLFRLAGVNGAYVIAPRAGRSMAFQHLEPDTERDRVAARQELLRRYLRAFGPSTSSEFARWVGISVAEAEASFQRLAVQLIEVSLDGRRTWLHADDRAAFEHPTQPEGVRLLPAYDIYLDQPDRSTLVPELAHQKRIWKALGNPGVVLADGEIVATWRGQKKGKRLLVTVEPLWVLSLETQAEIEAEASQLAPYRDCTTVEVTFHS</sequence>
<dbReference type="InterPro" id="IPR009351">
    <property type="entry name" value="AlkZ-like"/>
</dbReference>
<dbReference type="AlphaFoldDB" id="A0A455SE15"/>
<dbReference type="PANTHER" id="PTHR38479">
    <property type="entry name" value="LMO0824 PROTEIN"/>
    <property type="match status" value="1"/>
</dbReference>
<name>A0A455SE15_9CHLR</name>
<reference evidence="1" key="1">
    <citation type="submission" date="2018-12" db="EMBL/GenBank/DDBJ databases">
        <title>Novel natural products biosynthetic potential of the class Ktedonobacteria.</title>
        <authorList>
            <person name="Zheng Y."/>
            <person name="Saitou A."/>
            <person name="Wang C.M."/>
            <person name="Toyoda A."/>
            <person name="Minakuchi Y."/>
            <person name="Sekiguchi Y."/>
            <person name="Ueda K."/>
            <person name="Takano H."/>
            <person name="Sakai Y."/>
            <person name="Yokota A."/>
            <person name="Yabe S."/>
        </authorList>
    </citation>
    <scope>NUCLEOTIDE SEQUENCE</scope>
    <source>
        <strain evidence="1">COM3</strain>
    </source>
</reference>